<feature type="domain" description="Flavin reductase like" evidence="2">
    <location>
        <begin position="12"/>
        <end position="157"/>
    </location>
</feature>
<dbReference type="SUPFAM" id="SSF50475">
    <property type="entry name" value="FMN-binding split barrel"/>
    <property type="match status" value="1"/>
</dbReference>
<dbReference type="RefSeq" id="WP_422921194.1">
    <property type="nucleotide sequence ID" value="NZ_JAMZEJ010000011.1"/>
</dbReference>
<name>A0ABT1W3H6_9PROT</name>
<reference evidence="3 4" key="1">
    <citation type="submission" date="2022-06" db="EMBL/GenBank/DDBJ databases">
        <title>Rhizosaccharibacter gen. nov. sp. nov. KSS12, endophytic bacteria isolated from sugarcane.</title>
        <authorList>
            <person name="Pitiwittayakul N."/>
        </authorList>
    </citation>
    <scope>NUCLEOTIDE SEQUENCE [LARGE SCALE GENOMIC DNA]</scope>
    <source>
        <strain evidence="3 4">KSS12</strain>
    </source>
</reference>
<keyword evidence="1" id="KW-0560">Oxidoreductase</keyword>
<evidence type="ECO:0000256" key="1">
    <source>
        <dbReference type="ARBA" id="ARBA00023002"/>
    </source>
</evidence>
<gene>
    <name evidence="3" type="ORF">NFI88_16540</name>
</gene>
<sequence>MAVDRSAYRDAMARLGAAVNVITTADTTARHGFTASAVCSVTDEPPTLLVCMNRSSRTRPAFAVGGALCVNVLAANQQEISVAFASRSEMEERFAGGRWTTLATGAPVLEEAVASFDSRITQVVEIGTHDVMFCVVEAIRMGEPRDALIYLHRTYHNLPPALLGL</sequence>
<dbReference type="Proteomes" id="UP001524547">
    <property type="component" value="Unassembled WGS sequence"/>
</dbReference>
<dbReference type="PANTHER" id="PTHR30466">
    <property type="entry name" value="FLAVIN REDUCTASE"/>
    <property type="match status" value="1"/>
</dbReference>
<dbReference type="Gene3D" id="2.30.110.10">
    <property type="entry name" value="Electron Transport, Fmn-binding Protein, Chain A"/>
    <property type="match status" value="1"/>
</dbReference>
<evidence type="ECO:0000313" key="4">
    <source>
        <dbReference type="Proteomes" id="UP001524547"/>
    </source>
</evidence>
<dbReference type="InterPro" id="IPR050268">
    <property type="entry name" value="NADH-dep_flavin_reductase"/>
</dbReference>
<dbReference type="InterPro" id="IPR002563">
    <property type="entry name" value="Flavin_Rdtase-like_dom"/>
</dbReference>
<evidence type="ECO:0000313" key="3">
    <source>
        <dbReference type="EMBL" id="MCQ8242443.1"/>
    </source>
</evidence>
<keyword evidence="4" id="KW-1185">Reference proteome</keyword>
<comment type="caution">
    <text evidence="3">The sequence shown here is derived from an EMBL/GenBank/DDBJ whole genome shotgun (WGS) entry which is preliminary data.</text>
</comment>
<organism evidence="3 4">
    <name type="scientific">Rhizosaccharibacter radicis</name>
    <dbReference type="NCBI Taxonomy" id="2782605"/>
    <lineage>
        <taxon>Bacteria</taxon>
        <taxon>Pseudomonadati</taxon>
        <taxon>Pseudomonadota</taxon>
        <taxon>Alphaproteobacteria</taxon>
        <taxon>Acetobacterales</taxon>
        <taxon>Acetobacteraceae</taxon>
        <taxon>Rhizosaccharibacter</taxon>
    </lineage>
</organism>
<dbReference type="SMART" id="SM00903">
    <property type="entry name" value="Flavin_Reduct"/>
    <property type="match status" value="1"/>
</dbReference>
<accession>A0ABT1W3H6</accession>
<dbReference type="PANTHER" id="PTHR30466:SF1">
    <property type="entry name" value="FMN REDUCTASE (NADH) RUTF"/>
    <property type="match status" value="1"/>
</dbReference>
<evidence type="ECO:0000259" key="2">
    <source>
        <dbReference type="SMART" id="SM00903"/>
    </source>
</evidence>
<protein>
    <submittedName>
        <fullName evidence="3">Flavin reductase</fullName>
    </submittedName>
</protein>
<dbReference type="InterPro" id="IPR012349">
    <property type="entry name" value="Split_barrel_FMN-bd"/>
</dbReference>
<dbReference type="Pfam" id="PF01613">
    <property type="entry name" value="Flavin_Reduct"/>
    <property type="match status" value="1"/>
</dbReference>
<proteinExistence type="predicted"/>
<dbReference type="EMBL" id="JAMZEJ010000011">
    <property type="protein sequence ID" value="MCQ8242443.1"/>
    <property type="molecule type" value="Genomic_DNA"/>
</dbReference>